<evidence type="ECO:0000313" key="3">
    <source>
        <dbReference type="Proteomes" id="UP001292094"/>
    </source>
</evidence>
<name>A0AAE1UR50_9EUCA</name>
<sequence length="80" mass="9427">MFSHVQKQRKPPRKIPQTDYTTETVIERIPTSSETQENTTIISQQEQYTTRGFTQDNTAEYCQYLTLLMVYFSQDVQKAD</sequence>
<evidence type="ECO:0000313" key="2">
    <source>
        <dbReference type="EMBL" id="KAK4327680.1"/>
    </source>
</evidence>
<dbReference type="Proteomes" id="UP001292094">
    <property type="component" value="Unassembled WGS sequence"/>
</dbReference>
<dbReference type="EMBL" id="JAWZYT010000131">
    <property type="protein sequence ID" value="KAK4327680.1"/>
    <property type="molecule type" value="Genomic_DNA"/>
</dbReference>
<protein>
    <submittedName>
        <fullName evidence="2">Uncharacterized protein</fullName>
    </submittedName>
</protein>
<proteinExistence type="predicted"/>
<organism evidence="2 3">
    <name type="scientific">Petrolisthes manimaculis</name>
    <dbReference type="NCBI Taxonomy" id="1843537"/>
    <lineage>
        <taxon>Eukaryota</taxon>
        <taxon>Metazoa</taxon>
        <taxon>Ecdysozoa</taxon>
        <taxon>Arthropoda</taxon>
        <taxon>Crustacea</taxon>
        <taxon>Multicrustacea</taxon>
        <taxon>Malacostraca</taxon>
        <taxon>Eumalacostraca</taxon>
        <taxon>Eucarida</taxon>
        <taxon>Decapoda</taxon>
        <taxon>Pleocyemata</taxon>
        <taxon>Anomura</taxon>
        <taxon>Galatheoidea</taxon>
        <taxon>Porcellanidae</taxon>
        <taxon>Petrolisthes</taxon>
    </lineage>
</organism>
<feature type="region of interest" description="Disordered" evidence="1">
    <location>
        <begin position="1"/>
        <end position="21"/>
    </location>
</feature>
<gene>
    <name evidence="2" type="ORF">Pmani_001875</name>
</gene>
<evidence type="ECO:0000256" key="1">
    <source>
        <dbReference type="SAM" id="MobiDB-lite"/>
    </source>
</evidence>
<keyword evidence="3" id="KW-1185">Reference proteome</keyword>
<reference evidence="2" key="1">
    <citation type="submission" date="2023-11" db="EMBL/GenBank/DDBJ databases">
        <title>Genome assemblies of two species of porcelain crab, Petrolisthes cinctipes and Petrolisthes manimaculis (Anomura: Porcellanidae).</title>
        <authorList>
            <person name="Angst P."/>
        </authorList>
    </citation>
    <scope>NUCLEOTIDE SEQUENCE</scope>
    <source>
        <strain evidence="2">PB745_02</strain>
        <tissue evidence="2">Gill</tissue>
    </source>
</reference>
<dbReference type="AlphaFoldDB" id="A0AAE1UR50"/>
<feature type="compositionally biased region" description="Basic residues" evidence="1">
    <location>
        <begin position="1"/>
        <end position="13"/>
    </location>
</feature>
<comment type="caution">
    <text evidence="2">The sequence shown here is derived from an EMBL/GenBank/DDBJ whole genome shotgun (WGS) entry which is preliminary data.</text>
</comment>
<accession>A0AAE1UR50</accession>